<proteinExistence type="predicted"/>
<reference evidence="2" key="1">
    <citation type="submission" date="2022-11" db="UniProtKB">
        <authorList>
            <consortium name="WormBaseParasite"/>
        </authorList>
    </citation>
    <scope>IDENTIFICATION</scope>
</reference>
<sequence>MLRRRSFVLKMSSIGRGTRFKTSEISTRLCLSMPDTIEFQLLEQTMQANKAYKSSPTLRCFPASRIPIKSAFINESHSLE</sequence>
<accession>A0A915L3H3</accession>
<organism evidence="1 2">
    <name type="scientific">Romanomermis culicivorax</name>
    <name type="common">Nematode worm</name>
    <dbReference type="NCBI Taxonomy" id="13658"/>
    <lineage>
        <taxon>Eukaryota</taxon>
        <taxon>Metazoa</taxon>
        <taxon>Ecdysozoa</taxon>
        <taxon>Nematoda</taxon>
        <taxon>Enoplea</taxon>
        <taxon>Dorylaimia</taxon>
        <taxon>Mermithida</taxon>
        <taxon>Mermithoidea</taxon>
        <taxon>Mermithidae</taxon>
        <taxon>Romanomermis</taxon>
    </lineage>
</organism>
<protein>
    <submittedName>
        <fullName evidence="2">Uncharacterized protein</fullName>
    </submittedName>
</protein>
<evidence type="ECO:0000313" key="1">
    <source>
        <dbReference type="Proteomes" id="UP000887565"/>
    </source>
</evidence>
<dbReference type="Proteomes" id="UP000887565">
    <property type="component" value="Unplaced"/>
</dbReference>
<keyword evidence="1" id="KW-1185">Reference proteome</keyword>
<evidence type="ECO:0000313" key="2">
    <source>
        <dbReference type="WBParaSite" id="nRc.2.0.1.t45623-RA"/>
    </source>
</evidence>
<dbReference type="AlphaFoldDB" id="A0A915L3H3"/>
<name>A0A915L3H3_ROMCU</name>
<dbReference type="WBParaSite" id="nRc.2.0.1.t45623-RA">
    <property type="protein sequence ID" value="nRc.2.0.1.t45623-RA"/>
    <property type="gene ID" value="nRc.2.0.1.g45623"/>
</dbReference>